<evidence type="ECO:0000313" key="2">
    <source>
        <dbReference type="EMBL" id="EAR97935.1"/>
    </source>
</evidence>
<evidence type="ECO:0000313" key="3">
    <source>
        <dbReference type="Proteomes" id="UP000009168"/>
    </source>
</evidence>
<reference evidence="3" key="1">
    <citation type="journal article" date="2006" name="PLoS Biol.">
        <title>Macronuclear genome sequence of the ciliate Tetrahymena thermophila, a model eukaryote.</title>
        <authorList>
            <person name="Eisen J.A."/>
            <person name="Coyne R.S."/>
            <person name="Wu M."/>
            <person name="Wu D."/>
            <person name="Thiagarajan M."/>
            <person name="Wortman J.R."/>
            <person name="Badger J.H."/>
            <person name="Ren Q."/>
            <person name="Amedeo P."/>
            <person name="Jones K.M."/>
            <person name="Tallon L.J."/>
            <person name="Delcher A.L."/>
            <person name="Salzberg S.L."/>
            <person name="Silva J.C."/>
            <person name="Haas B.J."/>
            <person name="Majoros W.H."/>
            <person name="Farzad M."/>
            <person name="Carlton J.M."/>
            <person name="Smith R.K. Jr."/>
            <person name="Garg J."/>
            <person name="Pearlman R.E."/>
            <person name="Karrer K.M."/>
            <person name="Sun L."/>
            <person name="Manning G."/>
            <person name="Elde N.C."/>
            <person name="Turkewitz A.P."/>
            <person name="Asai D.J."/>
            <person name="Wilkes D.E."/>
            <person name="Wang Y."/>
            <person name="Cai H."/>
            <person name="Collins K."/>
            <person name="Stewart B.A."/>
            <person name="Lee S.R."/>
            <person name="Wilamowska K."/>
            <person name="Weinberg Z."/>
            <person name="Ruzzo W.L."/>
            <person name="Wloga D."/>
            <person name="Gaertig J."/>
            <person name="Frankel J."/>
            <person name="Tsao C.-C."/>
            <person name="Gorovsky M.A."/>
            <person name="Keeling P.J."/>
            <person name="Waller R.F."/>
            <person name="Patron N.J."/>
            <person name="Cherry J.M."/>
            <person name="Stover N.A."/>
            <person name="Krieger C.J."/>
            <person name="del Toro C."/>
            <person name="Ryder H.F."/>
            <person name="Williamson S.C."/>
            <person name="Barbeau R.A."/>
            <person name="Hamilton E.P."/>
            <person name="Orias E."/>
        </authorList>
    </citation>
    <scope>NUCLEOTIDE SEQUENCE [LARGE SCALE GENOMIC DNA]</scope>
    <source>
        <strain evidence="3">SB210</strain>
    </source>
</reference>
<dbReference type="HOGENOM" id="CLU_2138537_0_0_1"/>
<dbReference type="AlphaFoldDB" id="I7MEW6"/>
<accession>I7MEW6</accession>
<keyword evidence="1" id="KW-0732">Signal</keyword>
<dbReference type="KEGG" id="tet:TTHERM_00283240"/>
<protein>
    <recommendedName>
        <fullName evidence="4">Transmembrane protein</fullName>
    </recommendedName>
</protein>
<sequence>MKFVTLSIIVLVTIRFAKADITKMSQYQYCVSSGASSNMWSCDTAADQDRCNQSLQSLKDCYLEDFSCFPMYALSYESYVKCFTDCSNKILDPDLRQSVQKLGLCLQGKAFSS</sequence>
<name>I7MEW6_TETTS</name>
<dbReference type="RefSeq" id="XP_001018180.1">
    <property type="nucleotide sequence ID" value="XM_001018180.1"/>
</dbReference>
<organism evidence="2 3">
    <name type="scientific">Tetrahymena thermophila (strain SB210)</name>
    <dbReference type="NCBI Taxonomy" id="312017"/>
    <lineage>
        <taxon>Eukaryota</taxon>
        <taxon>Sar</taxon>
        <taxon>Alveolata</taxon>
        <taxon>Ciliophora</taxon>
        <taxon>Intramacronucleata</taxon>
        <taxon>Oligohymenophorea</taxon>
        <taxon>Hymenostomatida</taxon>
        <taxon>Tetrahymenina</taxon>
        <taxon>Tetrahymenidae</taxon>
        <taxon>Tetrahymena</taxon>
    </lineage>
</organism>
<evidence type="ECO:0008006" key="4">
    <source>
        <dbReference type="Google" id="ProtNLM"/>
    </source>
</evidence>
<feature type="chain" id="PRO_5003712192" description="Transmembrane protein" evidence="1">
    <location>
        <begin position="20"/>
        <end position="113"/>
    </location>
</feature>
<dbReference type="GeneID" id="7837963"/>
<dbReference type="EMBL" id="GG662656">
    <property type="protein sequence ID" value="EAR97935.1"/>
    <property type="molecule type" value="Genomic_DNA"/>
</dbReference>
<feature type="signal peptide" evidence="1">
    <location>
        <begin position="1"/>
        <end position="19"/>
    </location>
</feature>
<keyword evidence="3" id="KW-1185">Reference proteome</keyword>
<evidence type="ECO:0000256" key="1">
    <source>
        <dbReference type="SAM" id="SignalP"/>
    </source>
</evidence>
<dbReference type="Proteomes" id="UP000009168">
    <property type="component" value="Unassembled WGS sequence"/>
</dbReference>
<proteinExistence type="predicted"/>
<dbReference type="InParanoid" id="I7MEW6"/>
<gene>
    <name evidence="2" type="ORF">TTHERM_00283240</name>
</gene>